<dbReference type="Proteomes" id="UP000250235">
    <property type="component" value="Unassembled WGS sequence"/>
</dbReference>
<feature type="region of interest" description="Disordered" evidence="9">
    <location>
        <begin position="413"/>
        <end position="472"/>
    </location>
</feature>
<feature type="region of interest" description="Disordered" evidence="9">
    <location>
        <begin position="357"/>
        <end position="396"/>
    </location>
</feature>
<dbReference type="InterPro" id="IPR004326">
    <property type="entry name" value="Mlo"/>
</dbReference>
<reference evidence="11 12" key="1">
    <citation type="journal article" date="2015" name="Proc. Natl. Acad. Sci. U.S.A.">
        <title>The resurrection genome of Boea hygrometrica: A blueprint for survival of dehydration.</title>
        <authorList>
            <person name="Xiao L."/>
            <person name="Yang G."/>
            <person name="Zhang L."/>
            <person name="Yang X."/>
            <person name="Zhao S."/>
            <person name="Ji Z."/>
            <person name="Zhou Q."/>
            <person name="Hu M."/>
            <person name="Wang Y."/>
            <person name="Chen M."/>
            <person name="Xu Y."/>
            <person name="Jin H."/>
            <person name="Xiao X."/>
            <person name="Hu G."/>
            <person name="Bao F."/>
            <person name="Hu Y."/>
            <person name="Wan P."/>
            <person name="Li L."/>
            <person name="Deng X."/>
            <person name="Kuang T."/>
            <person name="Xiang C."/>
            <person name="Zhu J.K."/>
            <person name="Oliver M.J."/>
            <person name="He Y."/>
        </authorList>
    </citation>
    <scope>NUCLEOTIDE SEQUENCE [LARGE SCALE GENOMIC DNA]</scope>
    <source>
        <strain evidence="12">cv. XS01</strain>
    </source>
</reference>
<evidence type="ECO:0000313" key="12">
    <source>
        <dbReference type="Proteomes" id="UP000250235"/>
    </source>
</evidence>
<dbReference type="GO" id="GO:0016020">
    <property type="term" value="C:membrane"/>
    <property type="evidence" value="ECO:0007669"/>
    <property type="project" value="UniProtKB-SubCell"/>
</dbReference>
<feature type="transmembrane region" description="Helical" evidence="10">
    <location>
        <begin position="187"/>
        <end position="207"/>
    </location>
</feature>
<feature type="transmembrane region" description="Helical" evidence="10">
    <location>
        <begin position="137"/>
        <end position="158"/>
    </location>
</feature>
<keyword evidence="3 8" id="KW-0812">Transmembrane</keyword>
<comment type="domain">
    <text evidence="8">The C-terminus contains a calmodulin-binding domain, which binds calmodulin in a calcium-dependent fashion.</text>
</comment>
<evidence type="ECO:0000256" key="2">
    <source>
        <dbReference type="ARBA" id="ARBA00006574"/>
    </source>
</evidence>
<comment type="similarity">
    <text evidence="2 8">Belongs to the MLO family.</text>
</comment>
<feature type="compositionally biased region" description="Basic residues" evidence="9">
    <location>
        <begin position="357"/>
        <end position="367"/>
    </location>
</feature>
<comment type="subcellular location">
    <subcellularLocation>
        <location evidence="1 8">Membrane</location>
        <topology evidence="1 8">Multi-pass membrane protein</topology>
    </subcellularLocation>
</comment>
<name>A0A2Z7CYG3_9LAMI</name>
<evidence type="ECO:0000256" key="6">
    <source>
        <dbReference type="ARBA" id="ARBA00023136"/>
    </source>
</evidence>
<organism evidence="11 12">
    <name type="scientific">Dorcoceras hygrometricum</name>
    <dbReference type="NCBI Taxonomy" id="472368"/>
    <lineage>
        <taxon>Eukaryota</taxon>
        <taxon>Viridiplantae</taxon>
        <taxon>Streptophyta</taxon>
        <taxon>Embryophyta</taxon>
        <taxon>Tracheophyta</taxon>
        <taxon>Spermatophyta</taxon>
        <taxon>Magnoliopsida</taxon>
        <taxon>eudicotyledons</taxon>
        <taxon>Gunneridae</taxon>
        <taxon>Pentapetalae</taxon>
        <taxon>asterids</taxon>
        <taxon>lamiids</taxon>
        <taxon>Lamiales</taxon>
        <taxon>Gesneriaceae</taxon>
        <taxon>Didymocarpoideae</taxon>
        <taxon>Trichosporeae</taxon>
        <taxon>Loxocarpinae</taxon>
        <taxon>Dorcoceras</taxon>
    </lineage>
</organism>
<feature type="transmembrane region" description="Helical" evidence="10">
    <location>
        <begin position="213"/>
        <end position="235"/>
    </location>
</feature>
<accession>A0A2Z7CYG3</accession>
<gene>
    <name evidence="8" type="primary">MLO</name>
    <name evidence="11" type="ORF">F511_07335</name>
</gene>
<feature type="transmembrane region" description="Helical" evidence="10">
    <location>
        <begin position="17"/>
        <end position="37"/>
    </location>
</feature>
<keyword evidence="5 8" id="KW-1133">Transmembrane helix</keyword>
<dbReference type="GO" id="GO:0005516">
    <property type="term" value="F:calmodulin binding"/>
    <property type="evidence" value="ECO:0007669"/>
    <property type="project" value="UniProtKB-KW"/>
</dbReference>
<dbReference type="OrthoDB" id="1388414at2759"/>
<evidence type="ECO:0000256" key="10">
    <source>
        <dbReference type="SAM" id="Phobius"/>
    </source>
</evidence>
<keyword evidence="7 8" id="KW-0568">Pathogenesis-related protein</keyword>
<dbReference type="AlphaFoldDB" id="A0A2Z7CYG3"/>
<evidence type="ECO:0000256" key="8">
    <source>
        <dbReference type="RuleBase" id="RU280816"/>
    </source>
</evidence>
<feature type="transmembrane region" description="Helical" evidence="10">
    <location>
        <begin position="305"/>
        <end position="334"/>
    </location>
</feature>
<protein>
    <recommendedName>
        <fullName evidence="8">MLO-like protein</fullName>
    </recommendedName>
</protein>
<evidence type="ECO:0000256" key="1">
    <source>
        <dbReference type="ARBA" id="ARBA00004141"/>
    </source>
</evidence>
<evidence type="ECO:0000256" key="5">
    <source>
        <dbReference type="ARBA" id="ARBA00022989"/>
    </source>
</evidence>
<feature type="transmembrane region" description="Helical" evidence="10">
    <location>
        <begin position="269"/>
        <end position="293"/>
    </location>
</feature>
<evidence type="ECO:0000313" key="11">
    <source>
        <dbReference type="EMBL" id="KZV49784.1"/>
    </source>
</evidence>
<dbReference type="PANTHER" id="PTHR31942">
    <property type="entry name" value="MLO-LIKE PROTEIN 1"/>
    <property type="match status" value="1"/>
</dbReference>
<evidence type="ECO:0000256" key="9">
    <source>
        <dbReference type="SAM" id="MobiDB-lite"/>
    </source>
</evidence>
<comment type="function">
    <text evidence="8">May be involved in modulation of pathogen defense and leaf cell death.</text>
</comment>
<proteinExistence type="inferred from homology"/>
<evidence type="ECO:0000256" key="7">
    <source>
        <dbReference type="ARBA" id="ARBA00023265"/>
    </source>
</evidence>
<feature type="compositionally biased region" description="Polar residues" evidence="9">
    <location>
        <begin position="383"/>
        <end position="396"/>
    </location>
</feature>
<evidence type="ECO:0000256" key="3">
    <source>
        <dbReference type="ARBA" id="ARBA00022692"/>
    </source>
</evidence>
<keyword evidence="8" id="KW-0112">Calmodulin-binding</keyword>
<sequence>MATTTGTTRDLDQTPTWAVSGVCAVIIVISIGIEMLLHKLGKWLTDRHKRALYEALEKVKAELMILGFISLILVFSQYHIAAICIPVSVADTMLPCPAEQPKRRLLFNEHRILAAKKEPTCKEGRVALISVKGLHQIHVLIFFLAVLHVAYCGIIMALGRFQVHLAPGSKFDFQKYIKRSLEDDFKVLAGISPLLWASFVIFLLLNVNGWKTLFWASLIPLVIILAVGTELQSIVTKMAIEIKDRGAVVQGMPLVQVSDKHFWFGRPKLVLQLLHFSLFLNAFQITYFLWIWYEDGITYCSYKGHVAFVIVKLVLMVALLFFCSYITLPLYALVAQMGSHMKQSIFDEQTSKALKKWHQDARKKHGGRAGQSPARTLGDDGGSPTSSMGSPFNSTHTRLQRFKTTGSLTITEYPDQDESEHEHHWVSKPGATSSLIIRVDRDDNKEEEMSMHHDGPEDRSQDFSFVKPATEK</sequence>
<feature type="compositionally biased region" description="Basic and acidic residues" evidence="9">
    <location>
        <begin position="438"/>
        <end position="461"/>
    </location>
</feature>
<evidence type="ECO:0000256" key="4">
    <source>
        <dbReference type="ARBA" id="ARBA00022821"/>
    </source>
</evidence>
<dbReference type="EMBL" id="KQ992981">
    <property type="protein sequence ID" value="KZV49784.1"/>
    <property type="molecule type" value="Genomic_DNA"/>
</dbReference>
<keyword evidence="12" id="KW-1185">Reference proteome</keyword>
<keyword evidence="4 8" id="KW-0611">Plant defense</keyword>
<dbReference type="PANTHER" id="PTHR31942:SF49">
    <property type="entry name" value="MLO-LIKE PROTEIN 8"/>
    <property type="match status" value="1"/>
</dbReference>
<keyword evidence="6 8" id="KW-0472">Membrane</keyword>
<dbReference type="GO" id="GO:0006952">
    <property type="term" value="P:defense response"/>
    <property type="evidence" value="ECO:0007669"/>
    <property type="project" value="UniProtKB-KW"/>
</dbReference>
<dbReference type="Pfam" id="PF03094">
    <property type="entry name" value="Mlo"/>
    <property type="match status" value="1"/>
</dbReference>
<feature type="transmembrane region" description="Helical" evidence="10">
    <location>
        <begin position="63"/>
        <end position="89"/>
    </location>
</feature>